<evidence type="ECO:0000313" key="11">
    <source>
        <dbReference type="Proteomes" id="UP000054270"/>
    </source>
</evidence>
<gene>
    <name evidence="10" type="ORF">HYPSUDRAFT_151752</name>
</gene>
<feature type="domain" description="Heme haloperoxidase family profile" evidence="9">
    <location>
        <begin position="65"/>
        <end position="295"/>
    </location>
</feature>
<protein>
    <recommendedName>
        <fullName evidence="9">Heme haloperoxidase family profile domain-containing protein</fullName>
    </recommendedName>
</protein>
<evidence type="ECO:0000313" key="10">
    <source>
        <dbReference type="EMBL" id="KJA13294.1"/>
    </source>
</evidence>
<dbReference type="InterPro" id="IPR036851">
    <property type="entry name" value="Chloroperoxidase-like_sf"/>
</dbReference>
<name>A0A0D2N247_HYPSF</name>
<evidence type="ECO:0000256" key="5">
    <source>
        <dbReference type="ARBA" id="ARBA00023002"/>
    </source>
</evidence>
<sequence length="377" mass="41144">MLKLFFVQTALLALSGTTFAYPSHMSLAGLTREQLDQIVPTLTFTPPPPPPAPLNDTSAKLVNDPAHPWQPLRAGDIRGVCPGLNTLASHGYLPRNGIVTPNQIIEAAQDGFNMDNTLARFLAYGTFLVDGNVVTNEMSIGSKSAATGPDPPAPAIVGGLDTHAVFEGDASMTRQDFFFGNNHDFNETLFDQFVEFSNRFGAGKYNLTVAGELRHQRIQQSIATNPNFTFVAPRYFTAFAESAFPVDFFIDGRDSNGQLEMDVARSFFQNSRFPDGFFRPNHSVTGEGSDVVFAAHPIEPGRNVGGVNNYVLDPTSADFTTPCLLYTNFVNETIVGLYPSPTGDLRTALNFYLNLFFEAFDNSEGSGCTQLFPYGQD</sequence>
<dbReference type="EMBL" id="KN817758">
    <property type="protein sequence ID" value="KJA13294.1"/>
    <property type="molecule type" value="Genomic_DNA"/>
</dbReference>
<keyword evidence="5" id="KW-0560">Oxidoreductase</keyword>
<comment type="cofactor">
    <cofactor evidence="1">
        <name>heme b</name>
        <dbReference type="ChEBI" id="CHEBI:60344"/>
    </cofactor>
</comment>
<dbReference type="OMA" id="NGHNKFE"/>
<keyword evidence="11" id="KW-1185">Reference proteome</keyword>
<evidence type="ECO:0000259" key="9">
    <source>
        <dbReference type="PROSITE" id="PS51405"/>
    </source>
</evidence>
<evidence type="ECO:0000256" key="3">
    <source>
        <dbReference type="ARBA" id="ARBA00022617"/>
    </source>
</evidence>
<keyword evidence="6" id="KW-0408">Iron</keyword>
<dbReference type="GO" id="GO:0004601">
    <property type="term" value="F:peroxidase activity"/>
    <property type="evidence" value="ECO:0007669"/>
    <property type="project" value="UniProtKB-KW"/>
</dbReference>
<dbReference type="AlphaFoldDB" id="A0A0D2N247"/>
<dbReference type="Proteomes" id="UP000054270">
    <property type="component" value="Unassembled WGS sequence"/>
</dbReference>
<feature type="chain" id="PRO_5002248273" description="Heme haloperoxidase family profile domain-containing protein" evidence="8">
    <location>
        <begin position="21"/>
        <end position="377"/>
    </location>
</feature>
<organism evidence="10 11">
    <name type="scientific">Hypholoma sublateritium (strain FD-334 SS-4)</name>
    <dbReference type="NCBI Taxonomy" id="945553"/>
    <lineage>
        <taxon>Eukaryota</taxon>
        <taxon>Fungi</taxon>
        <taxon>Dikarya</taxon>
        <taxon>Basidiomycota</taxon>
        <taxon>Agaricomycotina</taxon>
        <taxon>Agaricomycetes</taxon>
        <taxon>Agaricomycetidae</taxon>
        <taxon>Agaricales</taxon>
        <taxon>Agaricineae</taxon>
        <taxon>Strophariaceae</taxon>
        <taxon>Hypholoma</taxon>
    </lineage>
</organism>
<evidence type="ECO:0000256" key="4">
    <source>
        <dbReference type="ARBA" id="ARBA00022723"/>
    </source>
</evidence>
<proteinExistence type="inferred from homology"/>
<evidence type="ECO:0000256" key="8">
    <source>
        <dbReference type="SAM" id="SignalP"/>
    </source>
</evidence>
<evidence type="ECO:0000256" key="1">
    <source>
        <dbReference type="ARBA" id="ARBA00001970"/>
    </source>
</evidence>
<dbReference type="PANTHER" id="PTHR33577:SF16">
    <property type="entry name" value="HEME HALOPEROXIDASE FAMILY PROFILE DOMAIN-CONTAINING PROTEIN"/>
    <property type="match status" value="1"/>
</dbReference>
<evidence type="ECO:0000256" key="6">
    <source>
        <dbReference type="ARBA" id="ARBA00023004"/>
    </source>
</evidence>
<keyword evidence="8" id="KW-0732">Signal</keyword>
<dbReference type="Pfam" id="PF01328">
    <property type="entry name" value="Peroxidase_2"/>
    <property type="match status" value="1"/>
</dbReference>
<dbReference type="PANTHER" id="PTHR33577">
    <property type="entry name" value="STERIGMATOCYSTIN BIOSYNTHESIS PEROXIDASE STCC-RELATED"/>
    <property type="match status" value="1"/>
</dbReference>
<dbReference type="SMR" id="A0A0D2N247"/>
<keyword evidence="4" id="KW-0479">Metal-binding</keyword>
<evidence type="ECO:0000256" key="7">
    <source>
        <dbReference type="ARBA" id="ARBA00025795"/>
    </source>
</evidence>
<accession>A0A0D2N247</accession>
<dbReference type="GO" id="GO:0046872">
    <property type="term" value="F:metal ion binding"/>
    <property type="evidence" value="ECO:0007669"/>
    <property type="project" value="UniProtKB-KW"/>
</dbReference>
<dbReference type="InterPro" id="IPR000028">
    <property type="entry name" value="Chloroperoxidase"/>
</dbReference>
<keyword evidence="2" id="KW-0575">Peroxidase</keyword>
<feature type="signal peptide" evidence="8">
    <location>
        <begin position="1"/>
        <end position="20"/>
    </location>
</feature>
<evidence type="ECO:0000256" key="2">
    <source>
        <dbReference type="ARBA" id="ARBA00022559"/>
    </source>
</evidence>
<dbReference type="SUPFAM" id="SSF47571">
    <property type="entry name" value="Cloroperoxidase"/>
    <property type="match status" value="1"/>
</dbReference>
<comment type="similarity">
    <text evidence="7">Belongs to the chloroperoxidase family.</text>
</comment>
<reference evidence="11" key="1">
    <citation type="submission" date="2014-04" db="EMBL/GenBank/DDBJ databases">
        <title>Evolutionary Origins and Diversification of the Mycorrhizal Mutualists.</title>
        <authorList>
            <consortium name="DOE Joint Genome Institute"/>
            <consortium name="Mycorrhizal Genomics Consortium"/>
            <person name="Kohler A."/>
            <person name="Kuo A."/>
            <person name="Nagy L.G."/>
            <person name="Floudas D."/>
            <person name="Copeland A."/>
            <person name="Barry K.W."/>
            <person name="Cichocki N."/>
            <person name="Veneault-Fourrey C."/>
            <person name="LaButti K."/>
            <person name="Lindquist E.A."/>
            <person name="Lipzen A."/>
            <person name="Lundell T."/>
            <person name="Morin E."/>
            <person name="Murat C."/>
            <person name="Riley R."/>
            <person name="Ohm R."/>
            <person name="Sun H."/>
            <person name="Tunlid A."/>
            <person name="Henrissat B."/>
            <person name="Grigoriev I.V."/>
            <person name="Hibbett D.S."/>
            <person name="Martin F."/>
        </authorList>
    </citation>
    <scope>NUCLEOTIDE SEQUENCE [LARGE SCALE GENOMIC DNA]</scope>
    <source>
        <strain evidence="11">FD-334 SS-4</strain>
    </source>
</reference>
<dbReference type="FunFam" id="1.10.489.10:FF:000001">
    <property type="entry name" value="Aromatic peroxygenase"/>
    <property type="match status" value="1"/>
</dbReference>
<dbReference type="PROSITE" id="PS51405">
    <property type="entry name" value="HEME_HALOPEROXIDASE"/>
    <property type="match status" value="1"/>
</dbReference>
<dbReference type="Gene3D" id="1.10.489.10">
    <property type="entry name" value="Chloroperoxidase-like"/>
    <property type="match status" value="1"/>
</dbReference>
<keyword evidence="3" id="KW-0349">Heme</keyword>
<dbReference type="OrthoDB" id="2542103at2759"/>